<dbReference type="EMBL" id="JACAGB010000027">
    <property type="protein sequence ID" value="KAF6301330.1"/>
    <property type="molecule type" value="Genomic_DNA"/>
</dbReference>
<feature type="compositionally biased region" description="Basic residues" evidence="1">
    <location>
        <begin position="85"/>
        <end position="96"/>
    </location>
</feature>
<feature type="compositionally biased region" description="Low complexity" evidence="1">
    <location>
        <begin position="50"/>
        <end position="60"/>
    </location>
</feature>
<gene>
    <name evidence="2" type="ORF">mPipKuh1_009337</name>
</gene>
<evidence type="ECO:0000313" key="2">
    <source>
        <dbReference type="EMBL" id="KAF6301330.1"/>
    </source>
</evidence>
<comment type="caution">
    <text evidence="2">The sequence shown here is derived from an EMBL/GenBank/DDBJ whole genome shotgun (WGS) entry which is preliminary data.</text>
</comment>
<sequence length="124" mass="14279">MGCLRKQRLLPLRSPWNRAHGGTSTPHAWRESSFLPEFPDAFPQASATWQPPLRQRPLRPGAQAPSESRRRSLGKRRFPEQGHDTRKRYVPSHRQRQAQSRQDVSHLLRKAASESHTEGLCIVE</sequence>
<proteinExistence type="predicted"/>
<name>A0A7J7TLM3_PIPKU</name>
<evidence type="ECO:0000256" key="1">
    <source>
        <dbReference type="SAM" id="MobiDB-lite"/>
    </source>
</evidence>
<dbReference type="Proteomes" id="UP000558488">
    <property type="component" value="Unassembled WGS sequence"/>
</dbReference>
<evidence type="ECO:0000313" key="3">
    <source>
        <dbReference type="Proteomes" id="UP000558488"/>
    </source>
</evidence>
<feature type="region of interest" description="Disordered" evidence="1">
    <location>
        <begin position="40"/>
        <end position="124"/>
    </location>
</feature>
<accession>A0A7J7TLM3</accession>
<protein>
    <submittedName>
        <fullName evidence="2">Uncharacterized protein</fullName>
    </submittedName>
</protein>
<reference evidence="2 3" key="1">
    <citation type="journal article" date="2020" name="Nature">
        <title>Six reference-quality genomes reveal evolution of bat adaptations.</title>
        <authorList>
            <person name="Jebb D."/>
            <person name="Huang Z."/>
            <person name="Pippel M."/>
            <person name="Hughes G.M."/>
            <person name="Lavrichenko K."/>
            <person name="Devanna P."/>
            <person name="Winkler S."/>
            <person name="Jermiin L.S."/>
            <person name="Skirmuntt E.C."/>
            <person name="Katzourakis A."/>
            <person name="Burkitt-Gray L."/>
            <person name="Ray D.A."/>
            <person name="Sullivan K.A.M."/>
            <person name="Roscito J.G."/>
            <person name="Kirilenko B.M."/>
            <person name="Davalos L.M."/>
            <person name="Corthals A.P."/>
            <person name="Power M.L."/>
            <person name="Jones G."/>
            <person name="Ransome R.D."/>
            <person name="Dechmann D.K.N."/>
            <person name="Locatelli A.G."/>
            <person name="Puechmaille S.J."/>
            <person name="Fedrigo O."/>
            <person name="Jarvis E.D."/>
            <person name="Hiller M."/>
            <person name="Vernes S.C."/>
            <person name="Myers E.W."/>
            <person name="Teeling E.C."/>
        </authorList>
    </citation>
    <scope>NUCLEOTIDE SEQUENCE [LARGE SCALE GENOMIC DNA]</scope>
    <source>
        <strain evidence="2">MPipKuh1</strain>
        <tissue evidence="2">Flight muscle</tissue>
    </source>
</reference>
<organism evidence="2 3">
    <name type="scientific">Pipistrellus kuhlii</name>
    <name type="common">Kuhl's pipistrelle</name>
    <dbReference type="NCBI Taxonomy" id="59472"/>
    <lineage>
        <taxon>Eukaryota</taxon>
        <taxon>Metazoa</taxon>
        <taxon>Chordata</taxon>
        <taxon>Craniata</taxon>
        <taxon>Vertebrata</taxon>
        <taxon>Euteleostomi</taxon>
        <taxon>Mammalia</taxon>
        <taxon>Eutheria</taxon>
        <taxon>Laurasiatheria</taxon>
        <taxon>Chiroptera</taxon>
        <taxon>Yangochiroptera</taxon>
        <taxon>Vespertilionidae</taxon>
        <taxon>Pipistrellus</taxon>
    </lineage>
</organism>
<feature type="compositionally biased region" description="Basic and acidic residues" evidence="1">
    <location>
        <begin position="103"/>
        <end position="117"/>
    </location>
</feature>
<dbReference type="AlphaFoldDB" id="A0A7J7TLM3"/>
<keyword evidence="3" id="KW-1185">Reference proteome</keyword>